<dbReference type="PANTHER" id="PTHR19143">
    <property type="entry name" value="FIBRINOGEN/TENASCIN/ANGIOPOEITIN"/>
    <property type="match status" value="1"/>
</dbReference>
<dbReference type="InterPro" id="IPR050373">
    <property type="entry name" value="Fibrinogen_C-term_domain"/>
</dbReference>
<dbReference type="InterPro" id="IPR020837">
    <property type="entry name" value="Fibrinogen_CS"/>
</dbReference>
<sequence>MKTPVIIALICCHIVLCSYTERGNGTETITDTEPFQGLKANLMFQVLKRLDEIDQRINHLERRIQSNHHLSTGVITDKLEGINDKLESINKTLRQNVGIYYGSCQEAPTMVSDVYSIKPPASSLAPFPVYCEQNYRKGGWIVLSRRFDGRLNFTRNWIDYRDGFGTPGGEYWLGLEKMHRITGTDYFQLLVQLKDYDGTVKTALYDEFEIGNEATGYRLHLGAFVEGSAKDSMRTSVGMKFSTPDRDNDEHPGSCAEYYASGWWFRTCMNANLNGLYRQFDPNNATMNWFSFRDDLQGLKEATMMIREVSS</sequence>
<dbReference type="PANTHER" id="PTHR19143:SF327">
    <property type="entry name" value="FI21813P1-RELATED"/>
    <property type="match status" value="1"/>
</dbReference>
<dbReference type="PROSITE" id="PS00514">
    <property type="entry name" value="FIBRINOGEN_C_1"/>
    <property type="match status" value="1"/>
</dbReference>
<protein>
    <submittedName>
        <fullName evidence="4">Fibrinogen C-terminal domain-containing protein</fullName>
    </submittedName>
</protein>
<keyword evidence="1" id="KW-1015">Disulfide bond</keyword>
<dbReference type="SUPFAM" id="SSF56496">
    <property type="entry name" value="Fibrinogen C-terminal domain-like"/>
    <property type="match status" value="1"/>
</dbReference>
<reference evidence="5" key="1">
    <citation type="submission" date="2013-03" db="EMBL/GenBank/DDBJ databases">
        <title>The Genome Sequence of Anopheles minimus MINIMUS1.</title>
        <authorList>
            <consortium name="The Broad Institute Genomics Platform"/>
            <person name="Neafsey D.E."/>
            <person name="Walton C."/>
            <person name="Walker B."/>
            <person name="Young S.K."/>
            <person name="Zeng Q."/>
            <person name="Gargeya S."/>
            <person name="Fitzgerald M."/>
            <person name="Haas B."/>
            <person name="Abouelleil A."/>
            <person name="Allen A.W."/>
            <person name="Alvarado L."/>
            <person name="Arachchi H.M."/>
            <person name="Berlin A.M."/>
            <person name="Chapman S.B."/>
            <person name="Gainer-Dewar J."/>
            <person name="Goldberg J."/>
            <person name="Griggs A."/>
            <person name="Gujja S."/>
            <person name="Hansen M."/>
            <person name="Howarth C."/>
            <person name="Imamovic A."/>
            <person name="Ireland A."/>
            <person name="Larimer J."/>
            <person name="McCowan C."/>
            <person name="Murphy C."/>
            <person name="Pearson M."/>
            <person name="Poon T.W."/>
            <person name="Priest M."/>
            <person name="Roberts A."/>
            <person name="Saif S."/>
            <person name="Shea T."/>
            <person name="Sisk P."/>
            <person name="Sykes S."/>
            <person name="Wortman J."/>
            <person name="Nusbaum C."/>
            <person name="Birren B."/>
        </authorList>
    </citation>
    <scope>NUCLEOTIDE SEQUENCE [LARGE SCALE GENOMIC DNA]</scope>
    <source>
        <strain evidence="5">MINIMUS1</strain>
    </source>
</reference>
<evidence type="ECO:0000256" key="2">
    <source>
        <dbReference type="SAM" id="SignalP"/>
    </source>
</evidence>
<dbReference type="EnsemblMetazoa" id="AMIN009183-RA">
    <property type="protein sequence ID" value="AMIN009183-PA"/>
    <property type="gene ID" value="AMIN009183"/>
</dbReference>
<dbReference type="PROSITE" id="PS51406">
    <property type="entry name" value="FIBRINOGEN_C_2"/>
    <property type="match status" value="1"/>
</dbReference>
<dbReference type="Gene3D" id="3.90.215.10">
    <property type="entry name" value="Gamma Fibrinogen, chain A, domain 1"/>
    <property type="match status" value="1"/>
</dbReference>
<proteinExistence type="predicted"/>
<organism evidence="4 5">
    <name type="scientific">Anopheles minimus</name>
    <dbReference type="NCBI Taxonomy" id="112268"/>
    <lineage>
        <taxon>Eukaryota</taxon>
        <taxon>Metazoa</taxon>
        <taxon>Ecdysozoa</taxon>
        <taxon>Arthropoda</taxon>
        <taxon>Hexapoda</taxon>
        <taxon>Insecta</taxon>
        <taxon>Pterygota</taxon>
        <taxon>Neoptera</taxon>
        <taxon>Endopterygota</taxon>
        <taxon>Diptera</taxon>
        <taxon>Nematocera</taxon>
        <taxon>Culicoidea</taxon>
        <taxon>Culicidae</taxon>
        <taxon>Anophelinae</taxon>
        <taxon>Anopheles</taxon>
    </lineage>
</organism>
<keyword evidence="2" id="KW-0732">Signal</keyword>
<evidence type="ECO:0000256" key="1">
    <source>
        <dbReference type="ARBA" id="ARBA00023157"/>
    </source>
</evidence>
<feature type="chain" id="PRO_5008141275" evidence="2">
    <location>
        <begin position="18"/>
        <end position="311"/>
    </location>
</feature>
<dbReference type="VEuPathDB" id="VectorBase:AMIN009183"/>
<dbReference type="Proteomes" id="UP000075920">
    <property type="component" value="Unassembled WGS sequence"/>
</dbReference>
<feature type="signal peptide" evidence="2">
    <location>
        <begin position="1"/>
        <end position="17"/>
    </location>
</feature>
<accession>A0A182WFN6</accession>
<dbReference type="Pfam" id="PF00147">
    <property type="entry name" value="Fibrinogen_C"/>
    <property type="match status" value="1"/>
</dbReference>
<dbReference type="CDD" id="cd00087">
    <property type="entry name" value="FReD"/>
    <property type="match status" value="1"/>
</dbReference>
<dbReference type="SMART" id="SM00186">
    <property type="entry name" value="FBG"/>
    <property type="match status" value="1"/>
</dbReference>
<dbReference type="STRING" id="112268.A0A182WFN6"/>
<feature type="domain" description="Fibrinogen C-terminal" evidence="3">
    <location>
        <begin position="95"/>
        <end position="310"/>
    </location>
</feature>
<dbReference type="InterPro" id="IPR002181">
    <property type="entry name" value="Fibrinogen_a/b/g_C_dom"/>
</dbReference>
<name>A0A182WFN6_9DIPT</name>
<dbReference type="InterPro" id="IPR036056">
    <property type="entry name" value="Fibrinogen-like_C"/>
</dbReference>
<evidence type="ECO:0000313" key="5">
    <source>
        <dbReference type="Proteomes" id="UP000075920"/>
    </source>
</evidence>
<dbReference type="InterPro" id="IPR014716">
    <property type="entry name" value="Fibrinogen_a/b/g_C_1"/>
</dbReference>
<dbReference type="GO" id="GO:0005615">
    <property type="term" value="C:extracellular space"/>
    <property type="evidence" value="ECO:0007669"/>
    <property type="project" value="TreeGrafter"/>
</dbReference>
<evidence type="ECO:0000259" key="3">
    <source>
        <dbReference type="PROSITE" id="PS51406"/>
    </source>
</evidence>
<reference evidence="4" key="2">
    <citation type="submission" date="2020-05" db="UniProtKB">
        <authorList>
            <consortium name="EnsemblMetazoa"/>
        </authorList>
    </citation>
    <scope>IDENTIFICATION</scope>
    <source>
        <strain evidence="4">MINIMUS1</strain>
    </source>
</reference>
<keyword evidence="5" id="KW-1185">Reference proteome</keyword>
<dbReference type="AlphaFoldDB" id="A0A182WFN6"/>
<evidence type="ECO:0000313" key="4">
    <source>
        <dbReference type="EnsemblMetazoa" id="AMIN009183-PA"/>
    </source>
</evidence>